<dbReference type="InterPro" id="IPR013320">
    <property type="entry name" value="ConA-like_dom_sf"/>
</dbReference>
<dbReference type="AlphaFoldDB" id="A0A5B0QEU6"/>
<evidence type="ECO:0000256" key="1">
    <source>
        <dbReference type="ARBA" id="ARBA00001641"/>
    </source>
</evidence>
<reference evidence="12 13" key="1">
    <citation type="submission" date="2019-05" db="EMBL/GenBank/DDBJ databases">
        <title>Emergence of the Ug99 lineage of the wheat stem rust pathogen through somatic hybridization.</title>
        <authorList>
            <person name="Li F."/>
            <person name="Upadhyaya N.M."/>
            <person name="Sperschneider J."/>
            <person name="Matny O."/>
            <person name="Nguyen-Phuc H."/>
            <person name="Mago R."/>
            <person name="Raley C."/>
            <person name="Miller M.E."/>
            <person name="Silverstein K.A.T."/>
            <person name="Henningsen E."/>
            <person name="Hirsch C.D."/>
            <person name="Visser B."/>
            <person name="Pretorius Z.A."/>
            <person name="Steffenson B.J."/>
            <person name="Schwessinger B."/>
            <person name="Dodds P.N."/>
            <person name="Figueroa M."/>
        </authorList>
    </citation>
    <scope>NUCLEOTIDE SEQUENCE [LARGE SCALE GENOMIC DNA]</scope>
    <source>
        <strain evidence="12">21-0</strain>
    </source>
</reference>
<organism evidence="12 13">
    <name type="scientific">Puccinia graminis f. sp. tritici</name>
    <dbReference type="NCBI Taxonomy" id="56615"/>
    <lineage>
        <taxon>Eukaryota</taxon>
        <taxon>Fungi</taxon>
        <taxon>Dikarya</taxon>
        <taxon>Basidiomycota</taxon>
        <taxon>Pucciniomycotina</taxon>
        <taxon>Pucciniomycetes</taxon>
        <taxon>Pucciniales</taxon>
        <taxon>Pucciniaceae</taxon>
        <taxon>Puccinia</taxon>
    </lineage>
</organism>
<evidence type="ECO:0000256" key="9">
    <source>
        <dbReference type="ARBA" id="ARBA00023326"/>
    </source>
</evidence>
<feature type="chain" id="PRO_5022919583" description="cellulose 1,4-beta-cellobiosidase (non-reducing end)" evidence="11">
    <location>
        <begin position="20"/>
        <end position="128"/>
    </location>
</feature>
<evidence type="ECO:0000256" key="4">
    <source>
        <dbReference type="ARBA" id="ARBA00022729"/>
    </source>
</evidence>
<dbReference type="InterPro" id="IPR037019">
    <property type="entry name" value="Glyco_hydro_7_sf"/>
</dbReference>
<dbReference type="PANTHER" id="PTHR33753:SF2">
    <property type="entry name" value="GLYCOSIDE HYDROLASE FAMILY 7 PROTEIN"/>
    <property type="match status" value="1"/>
</dbReference>
<accession>A0A5B0QEU6</accession>
<comment type="catalytic activity">
    <reaction evidence="1">
        <text>Hydrolysis of (1-&gt;4)-beta-D-glucosidic linkages in cellulose and cellotetraose, releasing cellobiose from the non-reducing ends of the chains.</text>
        <dbReference type="EC" id="3.2.1.91"/>
    </reaction>
</comment>
<dbReference type="EMBL" id="VSWC01000016">
    <property type="protein sequence ID" value="KAA1111691.1"/>
    <property type="molecule type" value="Genomic_DNA"/>
</dbReference>
<dbReference type="Gene3D" id="2.70.100.10">
    <property type="entry name" value="Glycoside hydrolase, family 7, domain"/>
    <property type="match status" value="1"/>
</dbReference>
<proteinExistence type="inferred from homology"/>
<evidence type="ECO:0000313" key="12">
    <source>
        <dbReference type="EMBL" id="KAA1111691.1"/>
    </source>
</evidence>
<keyword evidence="13" id="KW-1185">Reference proteome</keyword>
<dbReference type="Proteomes" id="UP000324748">
    <property type="component" value="Unassembled WGS sequence"/>
</dbReference>
<evidence type="ECO:0000256" key="10">
    <source>
        <dbReference type="SAM" id="MobiDB-lite"/>
    </source>
</evidence>
<sequence length="128" mass="13936">MAVILLLIVGVLKSSTVKARKWIPARSSQSSPNSLPKGNTDDGELIEVRRMYRQNGNLIKNEAVKVKGLDKPADSLTDQFCQANKAATGDHDSFKDRGGMKAMGEAMKERHGSCAEYMGRRNGQDAVA</sequence>
<dbReference type="InterPro" id="IPR001722">
    <property type="entry name" value="Glyco_hydro_7"/>
</dbReference>
<keyword evidence="4 11" id="KW-0732">Signal</keyword>
<dbReference type="OrthoDB" id="412382at2759"/>
<evidence type="ECO:0000256" key="5">
    <source>
        <dbReference type="ARBA" id="ARBA00022801"/>
    </source>
</evidence>
<name>A0A5B0QEU6_PUCGR</name>
<evidence type="ECO:0000313" key="13">
    <source>
        <dbReference type="Proteomes" id="UP000324748"/>
    </source>
</evidence>
<dbReference type="GO" id="GO:0030245">
    <property type="term" value="P:cellulose catabolic process"/>
    <property type="evidence" value="ECO:0007669"/>
    <property type="project" value="UniProtKB-KW"/>
</dbReference>
<evidence type="ECO:0000256" key="2">
    <source>
        <dbReference type="ARBA" id="ARBA00006044"/>
    </source>
</evidence>
<dbReference type="GO" id="GO:0016162">
    <property type="term" value="F:cellulose 1,4-beta-cellobiosidase activity"/>
    <property type="evidence" value="ECO:0007669"/>
    <property type="project" value="UniProtKB-EC"/>
</dbReference>
<dbReference type="EC" id="3.2.1.91" evidence="3"/>
<gene>
    <name evidence="12" type="ORF">PGT21_008683</name>
</gene>
<feature type="signal peptide" evidence="11">
    <location>
        <begin position="1"/>
        <end position="19"/>
    </location>
</feature>
<keyword evidence="7" id="KW-0119">Carbohydrate metabolism</keyword>
<keyword evidence="9" id="KW-0624">Polysaccharide degradation</keyword>
<comment type="similarity">
    <text evidence="2">Belongs to the glycosyl hydrolase 7 (cellulase C) family.</text>
</comment>
<dbReference type="PANTHER" id="PTHR33753">
    <property type="entry name" value="1,4-BETA-D-GLUCAN CELLOBIOHYDROLASE B"/>
    <property type="match status" value="1"/>
</dbReference>
<keyword evidence="6" id="KW-0136">Cellulose degradation</keyword>
<keyword evidence="5" id="KW-0378">Hydrolase</keyword>
<dbReference type="SUPFAM" id="SSF49899">
    <property type="entry name" value="Concanavalin A-like lectins/glucanases"/>
    <property type="match status" value="1"/>
</dbReference>
<comment type="caution">
    <text evidence="12">The sequence shown here is derived from an EMBL/GenBank/DDBJ whole genome shotgun (WGS) entry which is preliminary data.</text>
</comment>
<feature type="region of interest" description="Disordered" evidence="10">
    <location>
        <begin position="87"/>
        <end position="107"/>
    </location>
</feature>
<feature type="compositionally biased region" description="Basic and acidic residues" evidence="10">
    <location>
        <begin position="88"/>
        <end position="99"/>
    </location>
</feature>
<evidence type="ECO:0000256" key="6">
    <source>
        <dbReference type="ARBA" id="ARBA00023001"/>
    </source>
</evidence>
<evidence type="ECO:0000256" key="11">
    <source>
        <dbReference type="SAM" id="SignalP"/>
    </source>
</evidence>
<evidence type="ECO:0000256" key="7">
    <source>
        <dbReference type="ARBA" id="ARBA00023277"/>
    </source>
</evidence>
<dbReference type="Pfam" id="PF00840">
    <property type="entry name" value="Glyco_hydro_7"/>
    <property type="match status" value="1"/>
</dbReference>
<keyword evidence="8" id="KW-0326">Glycosidase</keyword>
<evidence type="ECO:0000256" key="8">
    <source>
        <dbReference type="ARBA" id="ARBA00023295"/>
    </source>
</evidence>
<evidence type="ECO:0000256" key="3">
    <source>
        <dbReference type="ARBA" id="ARBA00012561"/>
    </source>
</evidence>
<protein>
    <recommendedName>
        <fullName evidence="3">cellulose 1,4-beta-cellobiosidase (non-reducing end)</fullName>
        <ecNumber evidence="3">3.2.1.91</ecNumber>
    </recommendedName>
</protein>